<feature type="compositionally biased region" description="Polar residues" evidence="1">
    <location>
        <begin position="703"/>
        <end position="713"/>
    </location>
</feature>
<dbReference type="OrthoDB" id="9994419at2759"/>
<dbReference type="SUPFAM" id="SSF52047">
    <property type="entry name" value="RNI-like"/>
    <property type="match status" value="1"/>
</dbReference>
<dbReference type="InterPro" id="IPR032675">
    <property type="entry name" value="LRR_dom_sf"/>
</dbReference>
<feature type="region of interest" description="Disordered" evidence="1">
    <location>
        <begin position="694"/>
        <end position="725"/>
    </location>
</feature>
<dbReference type="GO" id="GO:0019005">
    <property type="term" value="C:SCF ubiquitin ligase complex"/>
    <property type="evidence" value="ECO:0007669"/>
    <property type="project" value="TreeGrafter"/>
</dbReference>
<dbReference type="Proteomes" id="UP000515788">
    <property type="component" value="Chromosome 6"/>
</dbReference>
<dbReference type="PANTHER" id="PTHR13318:SF95">
    <property type="entry name" value="F-BOX PROTEIN YLR352W"/>
    <property type="match status" value="1"/>
</dbReference>
<evidence type="ECO:0000256" key="1">
    <source>
        <dbReference type="SAM" id="MobiDB-lite"/>
    </source>
</evidence>
<dbReference type="AlphaFoldDB" id="A0A7G3ZKB7"/>
<gene>
    <name evidence="2" type="ORF">HG536_0F02780</name>
</gene>
<feature type="compositionally biased region" description="Basic and acidic residues" evidence="1">
    <location>
        <begin position="1"/>
        <end position="12"/>
    </location>
</feature>
<feature type="region of interest" description="Disordered" evidence="1">
    <location>
        <begin position="1"/>
        <end position="20"/>
    </location>
</feature>
<dbReference type="GO" id="GO:0031146">
    <property type="term" value="P:SCF-dependent proteasomal ubiquitin-dependent protein catabolic process"/>
    <property type="evidence" value="ECO:0007669"/>
    <property type="project" value="TreeGrafter"/>
</dbReference>
<protein>
    <recommendedName>
        <fullName evidence="4">F-box domain-containing protein</fullName>
    </recommendedName>
</protein>
<evidence type="ECO:0000313" key="3">
    <source>
        <dbReference type="Proteomes" id="UP000515788"/>
    </source>
</evidence>
<evidence type="ECO:0008006" key="4">
    <source>
        <dbReference type="Google" id="ProtNLM"/>
    </source>
</evidence>
<keyword evidence="3" id="KW-1185">Reference proteome</keyword>
<dbReference type="PANTHER" id="PTHR13318">
    <property type="entry name" value="PARTNER OF PAIRED, ISOFORM B-RELATED"/>
    <property type="match status" value="1"/>
</dbReference>
<feature type="compositionally biased region" description="Acidic residues" evidence="1">
    <location>
        <begin position="639"/>
        <end position="652"/>
    </location>
</feature>
<dbReference type="KEGG" id="tgb:HG536_0F02780"/>
<accession>A0A7G3ZKB7</accession>
<dbReference type="EMBL" id="CP059251">
    <property type="protein sequence ID" value="QLL33953.1"/>
    <property type="molecule type" value="Genomic_DNA"/>
</dbReference>
<sequence>MQRKAFVKDRTTGGKLKSMPDLAENASNSRVIPPEIVYQILTFQFRDLMSNDYPGNPEKFTENFRTFVRSNLTVNKTFYHVCRVLIYRYCNLTTARRFHNLLEALRQNERVRNIVQVADFQELTSIGLGRSGEMNKMIKNLTNETLSEFLELTKSNLREFLACEHIQDDLDANIVYQLLRPGTVLSVLDFCGCSGAKFTESCIAALERLYRYDELKQQYVTNEENYQVTCLGLNDCTDLPSPVLGRILQMLPELQKLDLGHTSIDDETLMNSLPHLKNLTHLSLSMCLRLSPRGVLEFFSHHPALTDENNLKTLEWLNLYSMPHSSSWTSVHTMFLLKKLCQFGHNKTLQYLNLGGMPFHESDDPSAFKSTYYYQCSDTLQFIKYNFPKLKCLSIRGNNFPITKICDFLKPVSIQNFAGKNGQEIDEHDLPQVQQLKFLNISNNVHVNKWTINDPGLFTSSQSLVALEVSFDAWQQVEKSNERHEIIALRYKNPDSIIKDTADAEIVKWRCYIDSSYGRRYWLHRVDEYLNPADLEKKGNISKYDSNGNKIIEITKQPDFLKFAQSKIMLGCGIVPLSAVRRKECYRDLNPPISHFFTRSGNATLGQAPTPILGPRLPPGGWRVLHHNEEENGGTSDVIPEEDEEDDGDESTNDMRDSFASYENPELSPAYASDRIGSRNGLYWDRSMQNLQLRSQEEPPAFSSPSRQSQLQLHQAPEGISEVEETDDEYLNDTSLQRRRSQLSILGLAFSHPAVSQRCNDRASSGSLVIPLRKPKNYYQLHPQEFVFDTKSSETTKLYRIHFELVSEYEVFGCIERGMYRYYGLKT</sequence>
<proteinExistence type="predicted"/>
<organism evidence="2 3">
    <name type="scientific">Torulaspora globosa</name>
    <dbReference type="NCBI Taxonomy" id="48254"/>
    <lineage>
        <taxon>Eukaryota</taxon>
        <taxon>Fungi</taxon>
        <taxon>Dikarya</taxon>
        <taxon>Ascomycota</taxon>
        <taxon>Saccharomycotina</taxon>
        <taxon>Saccharomycetes</taxon>
        <taxon>Saccharomycetales</taxon>
        <taxon>Saccharomycetaceae</taxon>
        <taxon>Torulaspora</taxon>
    </lineage>
</organism>
<name>A0A7G3ZKB7_9SACH</name>
<dbReference type="Gene3D" id="3.80.10.10">
    <property type="entry name" value="Ribonuclease Inhibitor"/>
    <property type="match status" value="2"/>
</dbReference>
<dbReference type="GeneID" id="59327168"/>
<feature type="region of interest" description="Disordered" evidence="1">
    <location>
        <begin position="600"/>
        <end position="674"/>
    </location>
</feature>
<evidence type="ECO:0000313" key="2">
    <source>
        <dbReference type="EMBL" id="QLL33953.1"/>
    </source>
</evidence>
<reference evidence="2 3" key="1">
    <citation type="submission" date="2020-06" db="EMBL/GenBank/DDBJ databases">
        <title>The yeast mating-type switching endonuclease HO is a domesticated member of an unorthodox homing genetic element family.</title>
        <authorList>
            <person name="Coughlan A.Y."/>
            <person name="Lombardi L."/>
            <person name="Braun-Galleani S."/>
            <person name="Martos A.R."/>
            <person name="Galeote V."/>
            <person name="Bigey F."/>
            <person name="Dequin S."/>
            <person name="Byrne K.P."/>
            <person name="Wolfe K.H."/>
        </authorList>
    </citation>
    <scope>NUCLEOTIDE SEQUENCE [LARGE SCALE GENOMIC DNA]</scope>
    <source>
        <strain evidence="2 3">CBS764</strain>
    </source>
</reference>
<dbReference type="RefSeq" id="XP_037140627.1">
    <property type="nucleotide sequence ID" value="XM_037284731.1"/>
</dbReference>